<dbReference type="AlphaFoldDB" id="A0A2H0R967"/>
<accession>A0A2H0R967</accession>
<organism evidence="2 3">
    <name type="scientific">candidate division WWE3 bacterium CG10_big_fil_rev_8_21_14_0_10_32_10</name>
    <dbReference type="NCBI Taxonomy" id="1975090"/>
    <lineage>
        <taxon>Bacteria</taxon>
        <taxon>Katanobacteria</taxon>
    </lineage>
</organism>
<keyword evidence="1" id="KW-1133">Transmembrane helix</keyword>
<feature type="transmembrane region" description="Helical" evidence="1">
    <location>
        <begin position="199"/>
        <end position="219"/>
    </location>
</feature>
<evidence type="ECO:0000256" key="1">
    <source>
        <dbReference type="SAM" id="Phobius"/>
    </source>
</evidence>
<dbReference type="EMBL" id="PCXU01000039">
    <property type="protein sequence ID" value="PIR43069.1"/>
    <property type="molecule type" value="Genomic_DNA"/>
</dbReference>
<feature type="transmembrane region" description="Helical" evidence="1">
    <location>
        <begin position="137"/>
        <end position="155"/>
    </location>
</feature>
<comment type="caution">
    <text evidence="2">The sequence shown here is derived from an EMBL/GenBank/DDBJ whole genome shotgun (WGS) entry which is preliminary data.</text>
</comment>
<evidence type="ECO:0000313" key="2">
    <source>
        <dbReference type="EMBL" id="PIR43069.1"/>
    </source>
</evidence>
<keyword evidence="1" id="KW-0472">Membrane</keyword>
<gene>
    <name evidence="2" type="ORF">COV24_04530</name>
</gene>
<feature type="transmembrane region" description="Helical" evidence="1">
    <location>
        <begin position="64"/>
        <end position="88"/>
    </location>
</feature>
<evidence type="ECO:0000313" key="3">
    <source>
        <dbReference type="Proteomes" id="UP000230214"/>
    </source>
</evidence>
<proteinExistence type="predicted"/>
<name>A0A2H0R967_UNCKA</name>
<reference evidence="2 3" key="1">
    <citation type="submission" date="2017-09" db="EMBL/GenBank/DDBJ databases">
        <title>Depth-based differentiation of microbial function through sediment-hosted aquifers and enrichment of novel symbionts in the deep terrestrial subsurface.</title>
        <authorList>
            <person name="Probst A.J."/>
            <person name="Ladd B."/>
            <person name="Jarett J.K."/>
            <person name="Geller-Mcgrath D.E."/>
            <person name="Sieber C.M."/>
            <person name="Emerson J.B."/>
            <person name="Anantharaman K."/>
            <person name="Thomas B.C."/>
            <person name="Malmstrom R."/>
            <person name="Stieglmeier M."/>
            <person name="Klingl A."/>
            <person name="Woyke T."/>
            <person name="Ryan C.M."/>
            <person name="Banfield J.F."/>
        </authorList>
    </citation>
    <scope>NUCLEOTIDE SEQUENCE [LARGE SCALE GENOMIC DNA]</scope>
    <source>
        <strain evidence="2">CG10_big_fil_rev_8_21_14_0_10_32_10</strain>
    </source>
</reference>
<dbReference type="Proteomes" id="UP000230214">
    <property type="component" value="Unassembled WGS sequence"/>
</dbReference>
<feature type="transmembrane region" description="Helical" evidence="1">
    <location>
        <begin position="161"/>
        <end position="178"/>
    </location>
</feature>
<sequence length="263" mass="30504">MKLLNNHWKIILVVTFFNILAEYSLRGIGNLQAIPLLPFALFLNYFSYFVVLEYLITKYHLRDYHLAVIALFYGLLWQLIGPSIVYLAPFFLGLNWVGIIFVNFIWWVPIQTILAFYLANRLFKRDYTSSFLSEGKYTFFIGLFIVATLLFRIIAPLPVTIIGLFVMILLTGISYWFSKRILDKLKTDIPSIRSFEKNIVYDIFSFGLILYFIYAAVLIEPESGMSATTHLNLKALQIGIRVSTIVVILLFTYRKFSKKPISV</sequence>
<keyword evidence="1" id="KW-0812">Transmembrane</keyword>
<feature type="transmembrane region" description="Helical" evidence="1">
    <location>
        <begin position="231"/>
        <end position="253"/>
    </location>
</feature>
<feature type="transmembrane region" description="Helical" evidence="1">
    <location>
        <begin position="94"/>
        <end position="117"/>
    </location>
</feature>
<feature type="transmembrane region" description="Helical" evidence="1">
    <location>
        <begin position="31"/>
        <end position="52"/>
    </location>
</feature>
<protein>
    <submittedName>
        <fullName evidence="2">Uncharacterized protein</fullName>
    </submittedName>
</protein>